<dbReference type="InterPro" id="IPR006775">
    <property type="entry name" value="GH116_catalytic"/>
</dbReference>
<dbReference type="Gene3D" id="1.50.10.10">
    <property type="match status" value="1"/>
</dbReference>
<dbReference type="PANTHER" id="PTHR12654:SF0">
    <property type="entry name" value="NON-LYSOSOMAL GLUCOSYLCERAMIDASE"/>
    <property type="match status" value="1"/>
</dbReference>
<dbReference type="InterPro" id="IPR024462">
    <property type="entry name" value="GH116_N"/>
</dbReference>
<reference evidence="3 4" key="1">
    <citation type="submission" date="2007-10" db="EMBL/GenBank/DDBJ databases">
        <title>Complete sequence of Caldivirga maquilingensis IC-167.</title>
        <authorList>
            <consortium name="US DOE Joint Genome Institute"/>
            <person name="Copeland A."/>
            <person name="Lucas S."/>
            <person name="Lapidus A."/>
            <person name="Barry K."/>
            <person name="Glavina del Rio T."/>
            <person name="Dalin E."/>
            <person name="Tice H."/>
            <person name="Pitluck S."/>
            <person name="Saunders E."/>
            <person name="Brettin T."/>
            <person name="Bruce D."/>
            <person name="Detter J.C."/>
            <person name="Han C."/>
            <person name="Schmutz J."/>
            <person name="Larimer F."/>
            <person name="Land M."/>
            <person name="Hauser L."/>
            <person name="Kyrpides N."/>
            <person name="Ivanova N."/>
            <person name="Biddle J.F."/>
            <person name="Zhang Z."/>
            <person name="Fitz-Gibbon S.T."/>
            <person name="Lowe T.M."/>
            <person name="Saltikov C."/>
            <person name="House C.H."/>
            <person name="Richardson P."/>
        </authorList>
    </citation>
    <scope>NUCLEOTIDE SEQUENCE [LARGE SCALE GENOMIC DNA]</scope>
    <source>
        <strain evidence="4">ATCC 700844 / DSM 13496 / JCM 10307 / IC-167</strain>
    </source>
</reference>
<dbReference type="GO" id="GO:0005975">
    <property type="term" value="P:carbohydrate metabolic process"/>
    <property type="evidence" value="ECO:0007669"/>
    <property type="project" value="InterPro"/>
</dbReference>
<feature type="domain" description="Glycosyl-hydrolase family 116 N-terminal" evidence="2">
    <location>
        <begin position="11"/>
        <end position="278"/>
    </location>
</feature>
<dbReference type="HOGENOM" id="CLU_027051_0_0_2"/>
<dbReference type="Pfam" id="PF04685">
    <property type="entry name" value="DUF608"/>
    <property type="match status" value="1"/>
</dbReference>
<dbReference type="InterPro" id="IPR012341">
    <property type="entry name" value="6hp_glycosidase-like_sf"/>
</dbReference>
<dbReference type="STRING" id="397948.Cmaq_1638"/>
<evidence type="ECO:0000259" key="2">
    <source>
        <dbReference type="Pfam" id="PF12215"/>
    </source>
</evidence>
<evidence type="ECO:0000259" key="1">
    <source>
        <dbReference type="Pfam" id="PF04685"/>
    </source>
</evidence>
<dbReference type="EMBL" id="CP000852">
    <property type="protein sequence ID" value="ABW02461.1"/>
    <property type="molecule type" value="Genomic_DNA"/>
</dbReference>
<feature type="domain" description="Glycosyl-hydrolase family 116 catalytic region" evidence="1">
    <location>
        <begin position="313"/>
        <end position="617"/>
    </location>
</feature>
<dbReference type="KEGG" id="cma:Cmaq_1638"/>
<dbReference type="GeneID" id="5709339"/>
<proteinExistence type="predicted"/>
<dbReference type="GO" id="GO:0008422">
    <property type="term" value="F:beta-glucosidase activity"/>
    <property type="evidence" value="ECO:0007669"/>
    <property type="project" value="TreeGrafter"/>
</dbReference>
<dbReference type="InterPro" id="IPR008928">
    <property type="entry name" value="6-hairpin_glycosidase_sf"/>
</dbReference>
<organism evidence="3 4">
    <name type="scientific">Caldivirga maquilingensis (strain ATCC 700844 / DSM 13496 / JCM 10307 / IC-167)</name>
    <dbReference type="NCBI Taxonomy" id="397948"/>
    <lineage>
        <taxon>Archaea</taxon>
        <taxon>Thermoproteota</taxon>
        <taxon>Thermoprotei</taxon>
        <taxon>Thermoproteales</taxon>
        <taxon>Thermoproteaceae</taxon>
        <taxon>Caldivirga</taxon>
    </lineage>
</organism>
<dbReference type="InterPro" id="IPR052566">
    <property type="entry name" value="Non-lysos_glucosylceramidase"/>
</dbReference>
<dbReference type="CAZy" id="GH116">
    <property type="family name" value="Glycoside Hydrolase Family 116"/>
</dbReference>
<dbReference type="Proteomes" id="UP000001137">
    <property type="component" value="Chromosome"/>
</dbReference>
<accession>A8M9Z0</accession>
<evidence type="ECO:0008006" key="5">
    <source>
        <dbReference type="Google" id="ProtNLM"/>
    </source>
</evidence>
<evidence type="ECO:0000313" key="4">
    <source>
        <dbReference type="Proteomes" id="UP000001137"/>
    </source>
</evidence>
<dbReference type="OrthoDB" id="25222at2157"/>
<gene>
    <name evidence="3" type="ordered locus">Cmaq_1638</name>
</gene>
<evidence type="ECO:0000313" key="3">
    <source>
        <dbReference type="EMBL" id="ABW02461.1"/>
    </source>
</evidence>
<sequence length="661" mass="74862">MIVSGRSFNSGLPLGGIGAGAIEFFPDLTIGNVTIMNNWLNPLKVVRGFHVVLLNEEPLFLQTNPGKNIEVKPQYKHVDTIEVDAQYPRIKYRFSNLPIKEIEFYTPIVKGNLKDSSLPLIIIRVKGNGTIAFSFPNIVGSRRWGRVNYSITGKVNGVLFRNLRSLQSDPAYGEVFIGCEKCHTYSGYSYWVPTRGGMTEDISIFSKLSEVADEGRYSIRPYAREEIAGIVWRRVDDEALFFITWFFNSRPYHYPYGHYYENFFNSAVEVAEYALENTGSLSPLNIDADGWLRDAVLNSLYVLTSSTWLTKDGRLAVYESLSIAPLMSTIGSMTWDGLSFALLDLFPDLTVKMDELLGFYIHNGEVPHDLGEESIEDPIYGASYLYPWNDLGSTWILMIYRDYLLTGNVEVLRRNIDKMREVIDWLISRDYDGDCIPDSRGGFDNSYDGTNMYGASSYIASLFLCSLQAFIKSAEVLGVRLSDRYESCLSKGRETLNSLWNGRYFMAWKSSGNSNESCMNSQLLGQFWCDFLKLPPVVDEDKIKVALRSIYELNHKSSPHCLPNSVKPSGEIDTSSGQMRSCWPRVSFVVTAHMVLRGMVNEGLEIAKKEWDTISRLEPWNQSSRIDAIEGRNVGLDHYIGSASPYILYLALRSSKVEHYS</sequence>
<dbReference type="Pfam" id="PF12215">
    <property type="entry name" value="Glyco_hydr_116N"/>
    <property type="match status" value="1"/>
</dbReference>
<name>A8M9Z0_CALMQ</name>
<dbReference type="eggNOG" id="arCOG03863">
    <property type="taxonomic scope" value="Archaea"/>
</dbReference>
<dbReference type="SUPFAM" id="SSF48208">
    <property type="entry name" value="Six-hairpin glycosidases"/>
    <property type="match status" value="1"/>
</dbReference>
<keyword evidence="4" id="KW-1185">Reference proteome</keyword>
<dbReference type="RefSeq" id="WP_012186680.1">
    <property type="nucleotide sequence ID" value="NC_009954.1"/>
</dbReference>
<protein>
    <recommendedName>
        <fullName evidence="5">Glycosyl-hydrolase family 116 catalytic region domain-containing protein</fullName>
    </recommendedName>
</protein>
<dbReference type="AlphaFoldDB" id="A8M9Z0"/>
<dbReference type="PANTHER" id="PTHR12654">
    <property type="entry name" value="BILE ACID BETA-GLUCOSIDASE-RELATED"/>
    <property type="match status" value="1"/>
</dbReference>